<proteinExistence type="inferred from homology"/>
<feature type="transmembrane region" description="Helical" evidence="9">
    <location>
        <begin position="468"/>
        <end position="488"/>
    </location>
</feature>
<evidence type="ECO:0000256" key="7">
    <source>
        <dbReference type="ARBA" id="ARBA00022989"/>
    </source>
</evidence>
<reference evidence="10 11" key="1">
    <citation type="journal article" date="2016" name="Sci. Rep.">
        <title>The genome sequence of the outbreeding globe artichoke constructed de novo incorporating a phase-aware low-pass sequencing strategy of F1 progeny.</title>
        <authorList>
            <person name="Scaglione D."/>
            <person name="Reyes-Chin-Wo S."/>
            <person name="Acquadro A."/>
            <person name="Froenicke L."/>
            <person name="Portis E."/>
            <person name="Beitel C."/>
            <person name="Tirone M."/>
            <person name="Mauro R."/>
            <person name="Lo Monaco A."/>
            <person name="Mauromicale G."/>
            <person name="Faccioli P."/>
            <person name="Cattivelli L."/>
            <person name="Rieseberg L."/>
            <person name="Michelmore R."/>
            <person name="Lanteri S."/>
        </authorList>
    </citation>
    <scope>NUCLEOTIDE SEQUENCE [LARGE SCALE GENOMIC DNA]</scope>
    <source>
        <strain evidence="10">2C</strain>
    </source>
</reference>
<dbReference type="GO" id="GO:0035673">
    <property type="term" value="F:oligopeptide transmembrane transporter activity"/>
    <property type="evidence" value="ECO:0007669"/>
    <property type="project" value="InterPro"/>
</dbReference>
<keyword evidence="8 9" id="KW-0472">Membrane</keyword>
<dbReference type="PANTHER" id="PTHR22601">
    <property type="entry name" value="ISP4 LIKE PROTEIN"/>
    <property type="match status" value="1"/>
</dbReference>
<feature type="transmembrane region" description="Helical" evidence="9">
    <location>
        <begin position="129"/>
        <end position="150"/>
    </location>
</feature>
<evidence type="ECO:0000256" key="9">
    <source>
        <dbReference type="SAM" id="Phobius"/>
    </source>
</evidence>
<dbReference type="EMBL" id="LEKV01001501">
    <property type="protein sequence ID" value="KVI07629.1"/>
    <property type="molecule type" value="Genomic_DNA"/>
</dbReference>
<keyword evidence="11" id="KW-1185">Reference proteome</keyword>
<keyword evidence="7 9" id="KW-1133">Transmembrane helix</keyword>
<feature type="transmembrane region" description="Helical" evidence="9">
    <location>
        <begin position="58"/>
        <end position="77"/>
    </location>
</feature>
<evidence type="ECO:0000313" key="11">
    <source>
        <dbReference type="Proteomes" id="UP000243975"/>
    </source>
</evidence>
<dbReference type="GO" id="GO:0015031">
    <property type="term" value="P:protein transport"/>
    <property type="evidence" value="ECO:0007669"/>
    <property type="project" value="UniProtKB-KW"/>
</dbReference>
<protein>
    <submittedName>
        <fullName evidence="10">Oligopeptide transporter OPT superfamily</fullName>
    </submittedName>
</protein>
<dbReference type="Gramene" id="KVI07629">
    <property type="protein sequence ID" value="KVI07629"/>
    <property type="gene ID" value="Ccrd_014028"/>
</dbReference>
<gene>
    <name evidence="10" type="ORF">Ccrd_014028</name>
</gene>
<dbReference type="InterPro" id="IPR004648">
    <property type="entry name" value="Oligpept_transpt"/>
</dbReference>
<dbReference type="OMA" id="ENIPDMC"/>
<accession>A0A103YEI6</accession>
<dbReference type="InterPro" id="IPR004813">
    <property type="entry name" value="OPT"/>
</dbReference>
<dbReference type="Proteomes" id="UP000243975">
    <property type="component" value="Unassembled WGS sequence"/>
</dbReference>
<dbReference type="Pfam" id="PF03169">
    <property type="entry name" value="OPT"/>
    <property type="match status" value="3"/>
</dbReference>
<feature type="transmembrane region" description="Helical" evidence="9">
    <location>
        <begin position="399"/>
        <end position="423"/>
    </location>
</feature>
<evidence type="ECO:0000256" key="5">
    <source>
        <dbReference type="ARBA" id="ARBA00022856"/>
    </source>
</evidence>
<evidence type="ECO:0000256" key="4">
    <source>
        <dbReference type="ARBA" id="ARBA00022692"/>
    </source>
</evidence>
<feature type="transmembrane region" description="Helical" evidence="9">
    <location>
        <begin position="524"/>
        <end position="542"/>
    </location>
</feature>
<evidence type="ECO:0000256" key="2">
    <source>
        <dbReference type="ARBA" id="ARBA00005484"/>
    </source>
</evidence>
<dbReference type="AlphaFoldDB" id="A0A103YEI6"/>
<name>A0A103YEI6_CYNCS</name>
<comment type="subcellular location">
    <subcellularLocation>
        <location evidence="1">Membrane</location>
        <topology evidence="1">Multi-pass membrane protein</topology>
    </subcellularLocation>
</comment>
<evidence type="ECO:0000256" key="1">
    <source>
        <dbReference type="ARBA" id="ARBA00004141"/>
    </source>
</evidence>
<feature type="transmembrane region" description="Helical" evidence="9">
    <location>
        <begin position="316"/>
        <end position="339"/>
    </location>
</feature>
<comment type="caution">
    <text evidence="10">The sequence shown here is derived from an EMBL/GenBank/DDBJ whole genome shotgun (WGS) entry which is preliminary data.</text>
</comment>
<feature type="transmembrane region" description="Helical" evidence="9">
    <location>
        <begin position="33"/>
        <end position="52"/>
    </location>
</feature>
<comment type="similarity">
    <text evidence="2">Belongs to the oligopeptide OPT transporter (TC 2.A.67.1) family.</text>
</comment>
<keyword evidence="6" id="KW-0653">Protein transport</keyword>
<dbReference type="GO" id="GO:0016020">
    <property type="term" value="C:membrane"/>
    <property type="evidence" value="ECO:0007669"/>
    <property type="project" value="UniProtKB-SubCell"/>
</dbReference>
<feature type="transmembrane region" description="Helical" evidence="9">
    <location>
        <begin position="288"/>
        <end position="310"/>
    </location>
</feature>
<keyword evidence="4 9" id="KW-0812">Transmembrane</keyword>
<evidence type="ECO:0000256" key="6">
    <source>
        <dbReference type="ARBA" id="ARBA00022927"/>
    </source>
</evidence>
<dbReference type="NCBIfam" id="TIGR00728">
    <property type="entry name" value="OPT_sfam"/>
    <property type="match status" value="1"/>
</dbReference>
<keyword evidence="5" id="KW-0571">Peptide transport</keyword>
<organism evidence="10 11">
    <name type="scientific">Cynara cardunculus var. scolymus</name>
    <name type="common">Globe artichoke</name>
    <name type="synonym">Cynara scolymus</name>
    <dbReference type="NCBI Taxonomy" id="59895"/>
    <lineage>
        <taxon>Eukaryota</taxon>
        <taxon>Viridiplantae</taxon>
        <taxon>Streptophyta</taxon>
        <taxon>Embryophyta</taxon>
        <taxon>Tracheophyta</taxon>
        <taxon>Spermatophyta</taxon>
        <taxon>Magnoliopsida</taxon>
        <taxon>eudicotyledons</taxon>
        <taxon>Gunneridae</taxon>
        <taxon>Pentapetalae</taxon>
        <taxon>asterids</taxon>
        <taxon>campanulids</taxon>
        <taxon>Asterales</taxon>
        <taxon>Asteraceae</taxon>
        <taxon>Carduoideae</taxon>
        <taxon>Cardueae</taxon>
        <taxon>Carduinae</taxon>
        <taxon>Cynara</taxon>
    </lineage>
</organism>
<evidence type="ECO:0000313" key="10">
    <source>
        <dbReference type="EMBL" id="KVI07629.1"/>
    </source>
</evidence>
<sequence length="563" mass="63506">MEAADDDECPIKEVELTVPKTDDPSIPVLTFRMWVLGITSCVILSFVNQFYWYRTEPLSISTIAAQIATLPIGHLMARTITTRLFFKGRWFWGLVGLDFSGCFSLNPSRYGGRRTWFRSLHEKEKRPKSGTTCTQFFVIVLICSFAYYIFPGYLFQMLTSLSWICWINRKSVIVNQLGSGLNGLGIGAFGLDWTTIASYLGSPLASPWFATANVAAGLSYDVCGHTHKLLAQYLPSQELSILLNGTLQSRCDILDKMKGELGKKKKKKKKEEVDVHTMLMRAYKPVPLWWFLVILVLNIALILFVCSHYAATLQLWWWGVLLACAIAISFTLPICIITATTNQTPGLNVITEYMIGYMYPGRPVANMCFKVYGYISMHQALTFIQDLKLGHYMKIPPRALFMAQVLGTIISVIVYQVTAWLLMAGIPNLCNTELLPKDSQWKCPMDHVFYDASVIWGLVGPQRIFGNLGVYPAINFFFLVGAILPIPVWIAHKCYPNKTWIRFIHFPVLLGATSMMPPASAVNYTSWMLVAFLSGYVAFTYYPKDGFHGYLVVSWAANHRGFG</sequence>
<evidence type="ECO:0000256" key="3">
    <source>
        <dbReference type="ARBA" id="ARBA00022448"/>
    </source>
</evidence>
<feature type="transmembrane region" description="Helical" evidence="9">
    <location>
        <begin position="89"/>
        <end position="109"/>
    </location>
</feature>
<keyword evidence="3" id="KW-0813">Transport</keyword>
<evidence type="ECO:0000256" key="8">
    <source>
        <dbReference type="ARBA" id="ARBA00023136"/>
    </source>
</evidence>